<dbReference type="AlphaFoldDB" id="A0A914XSR5"/>
<evidence type="ECO:0000313" key="2">
    <source>
        <dbReference type="Proteomes" id="UP000887566"/>
    </source>
</evidence>
<feature type="compositionally biased region" description="Acidic residues" evidence="1">
    <location>
        <begin position="88"/>
        <end position="98"/>
    </location>
</feature>
<protein>
    <submittedName>
        <fullName evidence="3">Uncharacterized protein</fullName>
    </submittedName>
</protein>
<keyword evidence="2" id="KW-1185">Reference proteome</keyword>
<sequence length="115" mass="12981">HQSPRYVNVADRLPEKSYLFIPPNRTVFRGVELYYDRDSKTFTTEVGRHHSHSSSDSSGSVDGSEDSDDHRFDRETRSEGDAYPSSSSDDDDDSDGEETPLKRPSSCPPFHVLLD</sequence>
<reference evidence="3" key="1">
    <citation type="submission" date="2022-11" db="UniProtKB">
        <authorList>
            <consortium name="WormBaseParasite"/>
        </authorList>
    </citation>
    <scope>IDENTIFICATION</scope>
</reference>
<organism evidence="2 3">
    <name type="scientific">Plectus sambesii</name>
    <dbReference type="NCBI Taxonomy" id="2011161"/>
    <lineage>
        <taxon>Eukaryota</taxon>
        <taxon>Metazoa</taxon>
        <taxon>Ecdysozoa</taxon>
        <taxon>Nematoda</taxon>
        <taxon>Chromadorea</taxon>
        <taxon>Plectida</taxon>
        <taxon>Plectina</taxon>
        <taxon>Plectoidea</taxon>
        <taxon>Plectidae</taxon>
        <taxon>Plectus</taxon>
    </lineage>
</organism>
<accession>A0A914XSR5</accession>
<dbReference type="WBParaSite" id="PSAMB.scaffold93size81355.g1708.t1">
    <property type="protein sequence ID" value="PSAMB.scaffold93size81355.g1708.t1"/>
    <property type="gene ID" value="PSAMB.scaffold93size81355.g1708"/>
</dbReference>
<name>A0A914XSR5_9BILA</name>
<feature type="compositionally biased region" description="Basic and acidic residues" evidence="1">
    <location>
        <begin position="68"/>
        <end position="80"/>
    </location>
</feature>
<proteinExistence type="predicted"/>
<evidence type="ECO:0000313" key="3">
    <source>
        <dbReference type="WBParaSite" id="PSAMB.scaffold93size81355.g1708.t1"/>
    </source>
</evidence>
<evidence type="ECO:0000256" key="1">
    <source>
        <dbReference type="SAM" id="MobiDB-lite"/>
    </source>
</evidence>
<dbReference type="Proteomes" id="UP000887566">
    <property type="component" value="Unplaced"/>
</dbReference>
<feature type="region of interest" description="Disordered" evidence="1">
    <location>
        <begin position="43"/>
        <end position="115"/>
    </location>
</feature>